<dbReference type="EMBL" id="CP000728">
    <property type="protein sequence ID" value="ABS39369.1"/>
    <property type="molecule type" value="Genomic_DNA"/>
</dbReference>
<dbReference type="PANTHER" id="PTHR22916:SF3">
    <property type="entry name" value="UDP-GLCNAC:BETAGAL BETA-1,3-N-ACETYLGLUCOSAMINYLTRANSFERASE-LIKE PROTEIN 1"/>
    <property type="match status" value="1"/>
</dbReference>
<dbReference type="GO" id="GO:0016758">
    <property type="term" value="F:hexosyltransferase activity"/>
    <property type="evidence" value="ECO:0007669"/>
    <property type="project" value="UniProtKB-ARBA"/>
</dbReference>
<dbReference type="CAZy" id="GT2">
    <property type="family name" value="Glycosyltransferase Family 2"/>
</dbReference>
<evidence type="ECO:0000259" key="1">
    <source>
        <dbReference type="Pfam" id="PF00535"/>
    </source>
</evidence>
<dbReference type="KEGG" id="cbf:CLI_2143"/>
<sequence>MTMLYDRAAGLVSVIISAYNYARYLIDTLESLKRQTYSNIEIILIDDCSQDNTKTIVNEWLTENPDTFTDFIYVRLPRNLGFEWAVNIGLCLSKGEYVVFHDADDISHDEKIEKQVKYLQEHPNTAALGTVFSSFRDDISNVISTSNWISFDANEIERNYKFDIKHCVCYGTLMIRAYIIDEIIGLNKAVLFSNDFFFVSNIVHHGFIVENLNENLYFYRNHDKQFSRSLYEDDAVTHKYKEKRKKNEGQASIVVPIKGMSDKVRETLESIASQTYDNLELVIIDEQPDINTEDFISKWAEPYKNNGKFKDLVYFPLPREVGFPWIYNIGAYLSKGEFIAFHNVGGKSHPKRIEKQIEFLRNNFMYSVVGTNYNDSGNYIKFKDDIEYSYTVDYMPCMNFNTLLFRSDIIDKTGGINKRIDGAEDFEFIFNLLHNGYRVENLSDVLYINR</sequence>
<dbReference type="Gene3D" id="3.90.550.10">
    <property type="entry name" value="Spore Coat Polysaccharide Biosynthesis Protein SpsA, Chain A"/>
    <property type="match status" value="2"/>
</dbReference>
<keyword evidence="2" id="KW-0328">Glycosyltransferase</keyword>
<dbReference type="Pfam" id="PF00535">
    <property type="entry name" value="Glycos_transf_2"/>
    <property type="match status" value="2"/>
</dbReference>
<dbReference type="EC" id="2.4.1.-" evidence="2"/>
<dbReference type="PANTHER" id="PTHR22916">
    <property type="entry name" value="GLYCOSYLTRANSFERASE"/>
    <property type="match status" value="1"/>
</dbReference>
<dbReference type="SUPFAM" id="SSF53448">
    <property type="entry name" value="Nucleotide-diphospho-sugar transferases"/>
    <property type="match status" value="2"/>
</dbReference>
<dbReference type="Proteomes" id="UP000002410">
    <property type="component" value="Chromosome"/>
</dbReference>
<gene>
    <name evidence="2" type="ordered locus">CLI_2143</name>
</gene>
<dbReference type="AlphaFoldDB" id="A7GF34"/>
<reference evidence="3" key="1">
    <citation type="submission" date="2007-06" db="EMBL/GenBank/DDBJ databases">
        <authorList>
            <person name="Brinkac L.M."/>
            <person name="Daugherty S."/>
            <person name="Dodson R.J."/>
            <person name="Madupu R."/>
            <person name="Brown J.L."/>
            <person name="Bruce D."/>
            <person name="Detter C."/>
            <person name="Munk C."/>
            <person name="Smith L.A."/>
            <person name="Smith T.J."/>
            <person name="White O."/>
            <person name="Brettin T.S."/>
        </authorList>
    </citation>
    <scope>NUCLEOTIDE SEQUENCE [LARGE SCALE GENOMIC DNA]</scope>
    <source>
        <strain evidence="3">Langeland / NCTC 10281 / Type F</strain>
    </source>
</reference>
<evidence type="ECO:0000313" key="2">
    <source>
        <dbReference type="EMBL" id="ABS39369.1"/>
    </source>
</evidence>
<protein>
    <submittedName>
        <fullName evidence="2">Glycosyl transferase, group 2</fullName>
        <ecNumber evidence="2">2.4.1.-</ecNumber>
    </submittedName>
</protein>
<dbReference type="InterPro" id="IPR001173">
    <property type="entry name" value="Glyco_trans_2-like"/>
</dbReference>
<feature type="domain" description="Glycosyltransferase 2-like" evidence="1">
    <location>
        <begin position="13"/>
        <end position="183"/>
    </location>
</feature>
<accession>A7GF34</accession>
<keyword evidence="2" id="KW-0808">Transferase</keyword>
<dbReference type="HOGENOM" id="CLU_609292_0_0_9"/>
<proteinExistence type="predicted"/>
<name>A7GF34_CLOBL</name>
<dbReference type="InterPro" id="IPR029044">
    <property type="entry name" value="Nucleotide-diphossugar_trans"/>
</dbReference>
<organism evidence="2 3">
    <name type="scientific">Clostridium botulinum (strain Langeland / NCTC 10281 / Type F)</name>
    <dbReference type="NCBI Taxonomy" id="441772"/>
    <lineage>
        <taxon>Bacteria</taxon>
        <taxon>Bacillati</taxon>
        <taxon>Bacillota</taxon>
        <taxon>Clostridia</taxon>
        <taxon>Eubacteriales</taxon>
        <taxon>Clostridiaceae</taxon>
        <taxon>Clostridium</taxon>
    </lineage>
</organism>
<evidence type="ECO:0000313" key="3">
    <source>
        <dbReference type="Proteomes" id="UP000002410"/>
    </source>
</evidence>
<dbReference type="CDD" id="cd00761">
    <property type="entry name" value="Glyco_tranf_GTA_type"/>
    <property type="match status" value="2"/>
</dbReference>
<feature type="domain" description="Glycosyltransferase 2-like" evidence="1">
    <location>
        <begin position="252"/>
        <end position="387"/>
    </location>
</feature>
<dbReference type="RefSeq" id="WP_012100083.1">
    <property type="nucleotide sequence ID" value="NC_009699.1"/>
</dbReference>